<accession>L0DC91</accession>
<gene>
    <name evidence="7" type="ordered locus">Sinac_2696</name>
</gene>
<sequence length="1259" mass="127154">MSQNRPRSSNASRRRRSMALPLQIEVMEARQLLATIFVTTALDENNPADLTLSLREAILLTNGTLTVADLNPLVQSQVIGTPNTLTQDSIEFAIPGVGLQTISLTSALPAITHPVNINGYGQSGAAANAASNTDVDQATLTVRLDGTLAGAGANGLTIKARNSVVSGLEIVNFQGHGIEISGASAEGNWLFGNFIGTSTDPTNGRNFPAGLSNGQSGLFISSSNNRVGGNNPSLRNVIAGNDVGVTISGAGGTGNLLQNNFILDNRNQGVLVSSSNNTIGEALAGGGNIISGNGSQGVKVTGGPDVQGNLIVGNDIGTDMGVGNVRPKGLDPRPNGAEGILIEDSPNNTIGSLIPAGKNVIAANQADGVLIQGAAATGNRLLNNWIGFNIVSSLESLFIPNNFDGIHIKSANTLIGDGSSAGTNVVANNRQNGIRLEGPGATGTLIRGNIIGLNPGGGSDFGNTLDGIRIEDAANNVIGGTNPSDGNTISGNNNGIVILNTGAFGPASATGNIVRGNFIGTGTDGVSDLGNAVDGIILNNAPRNTIGGAVSGSGNVIAGDNRGVRITGSGALGNLVQGNFIGTDQTGTAVIHNKIDGVLITNGASSNTIGGPTPGAGNTIAFNVGNGIRVESGSDNAILSNSIHSNTQLGINLVGGVEDAFGVTANSPGGPHTGANRLQNYPILTAVAPNGNATFVQGTFSGTPNTSFTIQFFSSLVKDISGFGQGRLLLGSSTLTTDASGNATFALNVPIAVPSGQFVTATATDPTGNTSEFSNSMPSVPVTIQFGSPTYSISEGAASASITITRSGGTGGAVAINFATSNGTATAGLDYTATSGLVFFNPGETTKTVTIPIIDDQLLEGNETVLLTLSGPTNGATLGSPATAVLTIVDNEQPAVQFNAASYSVNEKAGTATITVTRNSGIGTLTVNYATSNGSAQAGTNYTSTAGLLTFNAGQTTRTFTVPILNDNLASGDKVVNLTLANPSTGILGSPSTAVLTIKDSGVVTPSGPSTNPNPGNPSTNPGPNPDLNQPGPVIWDFHLVLGSGGVTGILLSFSEPLDPVRAQNVASYGFVVVSAGPDGVLSTSDDFSVSLVSATYNSATFEVLLTPAIPLRFNTFTQLVINGNPSATAGVTNANGDLLDGDSNGVNGGSYTAIFGAGTRFVYSDRNGDRVTLRLSHGGLMELSRGADGEARQLRLVQTVTGRSVLNGSVKRSRTGDGRTTLGTLSGTAGVKIRLNRSIRVGRLSATRFQTPSGPYSL</sequence>
<feature type="domain" description="Calx-beta" evidence="6">
    <location>
        <begin position="761"/>
        <end position="870"/>
    </location>
</feature>
<dbReference type="GO" id="GO:0016020">
    <property type="term" value="C:membrane"/>
    <property type="evidence" value="ECO:0007669"/>
    <property type="project" value="InterPro"/>
</dbReference>
<dbReference type="SMART" id="SM00710">
    <property type="entry name" value="PbH1"/>
    <property type="match status" value="10"/>
</dbReference>
<evidence type="ECO:0000256" key="3">
    <source>
        <dbReference type="ARBA" id="ARBA00022837"/>
    </source>
</evidence>
<dbReference type="OrthoDB" id="221462at2"/>
<dbReference type="InterPro" id="IPR038081">
    <property type="entry name" value="CalX-like_sf"/>
</dbReference>
<evidence type="ECO:0000256" key="5">
    <source>
        <dbReference type="SAM" id="MobiDB-lite"/>
    </source>
</evidence>
<dbReference type="Pfam" id="PF03160">
    <property type="entry name" value="Calx-beta"/>
    <property type="match status" value="1"/>
</dbReference>
<dbReference type="PANTHER" id="PTHR11878:SF65">
    <property type="entry name" value="NA_CA-EXCHANGE PROTEIN, ISOFORM G"/>
    <property type="match status" value="1"/>
</dbReference>
<evidence type="ECO:0000256" key="4">
    <source>
        <dbReference type="ARBA" id="ARBA00023065"/>
    </source>
</evidence>
<dbReference type="AlphaFoldDB" id="L0DC91"/>
<evidence type="ECO:0000313" key="8">
    <source>
        <dbReference type="Proteomes" id="UP000010798"/>
    </source>
</evidence>
<dbReference type="InterPro" id="IPR051171">
    <property type="entry name" value="CaCA"/>
</dbReference>
<keyword evidence="2" id="KW-0677">Repeat</keyword>
<dbReference type="InterPro" id="IPR003644">
    <property type="entry name" value="Calx_beta"/>
</dbReference>
<organism evidence="7 8">
    <name type="scientific">Singulisphaera acidiphila (strain ATCC BAA-1392 / DSM 18658 / VKM B-2454 / MOB10)</name>
    <dbReference type="NCBI Taxonomy" id="886293"/>
    <lineage>
        <taxon>Bacteria</taxon>
        <taxon>Pseudomonadati</taxon>
        <taxon>Planctomycetota</taxon>
        <taxon>Planctomycetia</taxon>
        <taxon>Isosphaerales</taxon>
        <taxon>Isosphaeraceae</taxon>
        <taxon>Singulisphaera</taxon>
    </lineage>
</organism>
<dbReference type="Proteomes" id="UP000010798">
    <property type="component" value="Chromosome"/>
</dbReference>
<evidence type="ECO:0000256" key="2">
    <source>
        <dbReference type="ARBA" id="ARBA00022737"/>
    </source>
</evidence>
<protein>
    <submittedName>
        <fullName evidence="7">Calx-beta domain-containing protein</fullName>
    </submittedName>
</protein>
<dbReference type="InterPro" id="IPR012334">
    <property type="entry name" value="Pectin_lyas_fold"/>
</dbReference>
<reference evidence="7 8" key="1">
    <citation type="submission" date="2012-02" db="EMBL/GenBank/DDBJ databases">
        <title>Complete sequence of chromosome of Singulisphaera acidiphila DSM 18658.</title>
        <authorList>
            <consortium name="US DOE Joint Genome Institute (JGI-PGF)"/>
            <person name="Lucas S."/>
            <person name="Copeland A."/>
            <person name="Lapidus A."/>
            <person name="Glavina del Rio T."/>
            <person name="Dalin E."/>
            <person name="Tice H."/>
            <person name="Bruce D."/>
            <person name="Goodwin L."/>
            <person name="Pitluck S."/>
            <person name="Peters L."/>
            <person name="Ovchinnikova G."/>
            <person name="Chertkov O."/>
            <person name="Kyrpides N."/>
            <person name="Mavromatis K."/>
            <person name="Ivanova N."/>
            <person name="Brettin T."/>
            <person name="Detter J.C."/>
            <person name="Han C."/>
            <person name="Larimer F."/>
            <person name="Land M."/>
            <person name="Hauser L."/>
            <person name="Markowitz V."/>
            <person name="Cheng J.-F."/>
            <person name="Hugenholtz P."/>
            <person name="Woyke T."/>
            <person name="Wu D."/>
            <person name="Tindall B."/>
            <person name="Pomrenke H."/>
            <person name="Brambilla E."/>
            <person name="Klenk H.-P."/>
            <person name="Eisen J.A."/>
        </authorList>
    </citation>
    <scope>NUCLEOTIDE SEQUENCE [LARGE SCALE GENOMIC DNA]</scope>
    <source>
        <strain evidence="8">ATCC BAA-1392 / DSM 18658 / VKM B-2454 / MOB10</strain>
    </source>
</reference>
<evidence type="ECO:0000313" key="7">
    <source>
        <dbReference type="EMBL" id="AGA26994.1"/>
    </source>
</evidence>
<dbReference type="GO" id="GO:0030001">
    <property type="term" value="P:metal ion transport"/>
    <property type="evidence" value="ECO:0007669"/>
    <property type="project" value="TreeGrafter"/>
</dbReference>
<dbReference type="InterPro" id="IPR011050">
    <property type="entry name" value="Pectin_lyase_fold/virulence"/>
</dbReference>
<dbReference type="EMBL" id="CP003364">
    <property type="protein sequence ID" value="AGA26994.1"/>
    <property type="molecule type" value="Genomic_DNA"/>
</dbReference>
<evidence type="ECO:0000256" key="1">
    <source>
        <dbReference type="ARBA" id="ARBA00022729"/>
    </source>
</evidence>
<feature type="region of interest" description="Disordered" evidence="5">
    <location>
        <begin position="1001"/>
        <end position="1030"/>
    </location>
</feature>
<dbReference type="PANTHER" id="PTHR11878">
    <property type="entry name" value="SODIUM/CALCIUM EXCHANGER"/>
    <property type="match status" value="1"/>
</dbReference>
<dbReference type="SMART" id="SM00237">
    <property type="entry name" value="Calx_beta"/>
    <property type="match status" value="2"/>
</dbReference>
<feature type="domain" description="Calx-beta" evidence="6">
    <location>
        <begin position="884"/>
        <end position="981"/>
    </location>
</feature>
<keyword evidence="4" id="KW-0813">Transport</keyword>
<dbReference type="Gene3D" id="2.160.20.10">
    <property type="entry name" value="Single-stranded right-handed beta-helix, Pectin lyase-like"/>
    <property type="match status" value="1"/>
</dbReference>
<dbReference type="GO" id="GO:0007154">
    <property type="term" value="P:cell communication"/>
    <property type="evidence" value="ECO:0007669"/>
    <property type="project" value="InterPro"/>
</dbReference>
<dbReference type="SUPFAM" id="SSF141072">
    <property type="entry name" value="CalX-like"/>
    <property type="match status" value="2"/>
</dbReference>
<keyword evidence="1" id="KW-0732">Signal</keyword>
<dbReference type="RefSeq" id="WP_015246146.1">
    <property type="nucleotide sequence ID" value="NC_019892.1"/>
</dbReference>
<dbReference type="HOGENOM" id="CLU_264991_0_0_0"/>
<keyword evidence="4" id="KW-0406">Ion transport</keyword>
<dbReference type="STRING" id="886293.Sinac_2696"/>
<keyword evidence="3" id="KW-0106">Calcium</keyword>
<evidence type="ECO:0000259" key="6">
    <source>
        <dbReference type="SMART" id="SM00237"/>
    </source>
</evidence>
<name>L0DC91_SINAD</name>
<dbReference type="KEGG" id="saci:Sinac_2696"/>
<proteinExistence type="predicted"/>
<dbReference type="Gene3D" id="2.60.40.2030">
    <property type="match status" value="2"/>
</dbReference>
<dbReference type="InterPro" id="IPR006626">
    <property type="entry name" value="PbH1"/>
</dbReference>
<keyword evidence="8" id="KW-1185">Reference proteome</keyword>
<dbReference type="eggNOG" id="COG3420">
    <property type="taxonomic scope" value="Bacteria"/>
</dbReference>
<feature type="compositionally biased region" description="Low complexity" evidence="5">
    <location>
        <begin position="1005"/>
        <end position="1022"/>
    </location>
</feature>
<dbReference type="SUPFAM" id="SSF51126">
    <property type="entry name" value="Pectin lyase-like"/>
    <property type="match status" value="1"/>
</dbReference>